<reference evidence="2" key="1">
    <citation type="journal article" date="2013" name="Genome Biol.">
        <title>Reference genomes and transcriptomes of Nicotiana sylvestris and Nicotiana tomentosiformis.</title>
        <authorList>
            <person name="Sierro N."/>
            <person name="Battey J.N."/>
            <person name="Ouadi S."/>
            <person name="Bovet L."/>
            <person name="Goepfert S."/>
            <person name="Bakaher N."/>
            <person name="Peitsch M.C."/>
            <person name="Ivanov N.V."/>
        </authorList>
    </citation>
    <scope>NUCLEOTIDE SEQUENCE [LARGE SCALE GENOMIC DNA]</scope>
</reference>
<sequence>MTQAVPLHQSASDLSIRREADNIKETESRFCQLKKKFSFVPFDTNPSSTEFFASWWSTYINIRDKTAINVLRKVSPCVRPLGPSGRQEVAAPRSNGIKGNSQSVGNFGQNMKRNYKGDSIPPQSLVQQDKPIQQKNLYEASETIPMRTLCKEKIPTPKRASALWDDNARSIGLIPSLN</sequence>
<organism evidence="2 3">
    <name type="scientific">Nicotiana sylvestris</name>
    <name type="common">Wood tobacco</name>
    <name type="synonym">South American tobacco</name>
    <dbReference type="NCBI Taxonomy" id="4096"/>
    <lineage>
        <taxon>Eukaryota</taxon>
        <taxon>Viridiplantae</taxon>
        <taxon>Streptophyta</taxon>
        <taxon>Embryophyta</taxon>
        <taxon>Tracheophyta</taxon>
        <taxon>Spermatophyta</taxon>
        <taxon>Magnoliopsida</taxon>
        <taxon>eudicotyledons</taxon>
        <taxon>Gunneridae</taxon>
        <taxon>Pentapetalae</taxon>
        <taxon>asterids</taxon>
        <taxon>lamiids</taxon>
        <taxon>Solanales</taxon>
        <taxon>Solanaceae</taxon>
        <taxon>Nicotianoideae</taxon>
        <taxon>Nicotianeae</taxon>
        <taxon>Nicotiana</taxon>
    </lineage>
</organism>
<feature type="region of interest" description="Disordered" evidence="1">
    <location>
        <begin position="83"/>
        <end position="104"/>
    </location>
</feature>
<keyword evidence="2" id="KW-1185">Reference proteome</keyword>
<evidence type="ECO:0000256" key="1">
    <source>
        <dbReference type="SAM" id="MobiDB-lite"/>
    </source>
</evidence>
<dbReference type="Proteomes" id="UP000189701">
    <property type="component" value="Unplaced"/>
</dbReference>
<gene>
    <name evidence="3" type="primary">LOC104237151</name>
</gene>
<accession>A0A1U7XFD3</accession>
<proteinExistence type="predicted"/>
<reference evidence="3" key="2">
    <citation type="submission" date="2025-08" db="UniProtKB">
        <authorList>
            <consortium name="RefSeq"/>
        </authorList>
    </citation>
    <scope>IDENTIFICATION</scope>
    <source>
        <tissue evidence="3">Leaf</tissue>
    </source>
</reference>
<evidence type="ECO:0000313" key="2">
    <source>
        <dbReference type="Proteomes" id="UP000189701"/>
    </source>
</evidence>
<name>A0A1U7XFD3_NICSY</name>
<protein>
    <submittedName>
        <fullName evidence="3">Uncharacterized protein LOC104237151</fullName>
    </submittedName>
</protein>
<evidence type="ECO:0000313" key="3">
    <source>
        <dbReference type="RefSeq" id="XP_009789578.1"/>
    </source>
</evidence>
<dbReference type="AlphaFoldDB" id="A0A1U7XFD3"/>
<dbReference type="RefSeq" id="XP_009789578.1">
    <property type="nucleotide sequence ID" value="XM_009791276.1"/>
</dbReference>